<keyword evidence="2" id="KW-0472">Membrane</keyword>
<dbReference type="OrthoDB" id="3679173at2"/>
<reference evidence="4 5" key="1">
    <citation type="submission" date="2016-10" db="EMBL/GenBank/DDBJ databases">
        <authorList>
            <person name="de Groot N.N."/>
        </authorList>
    </citation>
    <scope>NUCLEOTIDE SEQUENCE [LARGE SCALE GENOMIC DNA]</scope>
    <source>
        <strain evidence="4 5">CGMCC 4.2022</strain>
    </source>
</reference>
<protein>
    <submittedName>
        <fullName evidence="4">PQQ-like domain-containing protein</fullName>
    </submittedName>
</protein>
<dbReference type="Pfam" id="PF13360">
    <property type="entry name" value="PQQ_2"/>
    <property type="match status" value="1"/>
</dbReference>
<dbReference type="InterPro" id="IPR015943">
    <property type="entry name" value="WD40/YVTN_repeat-like_dom_sf"/>
</dbReference>
<evidence type="ECO:0000259" key="3">
    <source>
        <dbReference type="Pfam" id="PF13360"/>
    </source>
</evidence>
<dbReference type="PANTHER" id="PTHR34512">
    <property type="entry name" value="CELL SURFACE PROTEIN"/>
    <property type="match status" value="1"/>
</dbReference>
<name>A0A1H0F0Q8_9ACTN</name>
<evidence type="ECO:0000313" key="5">
    <source>
        <dbReference type="Proteomes" id="UP000199341"/>
    </source>
</evidence>
<feature type="compositionally biased region" description="Pro residues" evidence="1">
    <location>
        <begin position="1"/>
        <end position="14"/>
    </location>
</feature>
<dbReference type="SUPFAM" id="SSF50969">
    <property type="entry name" value="YVTN repeat-like/Quinoprotein amine dehydrogenase"/>
    <property type="match status" value="1"/>
</dbReference>
<feature type="region of interest" description="Disordered" evidence="1">
    <location>
        <begin position="1"/>
        <end position="192"/>
    </location>
</feature>
<feature type="compositionally biased region" description="Low complexity" evidence="1">
    <location>
        <begin position="132"/>
        <end position="158"/>
    </location>
</feature>
<keyword evidence="5" id="KW-1185">Reference proteome</keyword>
<feature type="compositionally biased region" description="Low complexity" evidence="1">
    <location>
        <begin position="166"/>
        <end position="191"/>
    </location>
</feature>
<dbReference type="STRING" id="310781.SAMN05216259_106108"/>
<feature type="compositionally biased region" description="Pro residues" evidence="1">
    <location>
        <begin position="116"/>
        <end position="131"/>
    </location>
</feature>
<accession>A0A1H0F0Q8</accession>
<feature type="compositionally biased region" description="Low complexity" evidence="1">
    <location>
        <begin position="30"/>
        <end position="49"/>
    </location>
</feature>
<dbReference type="InterPro" id="IPR002372">
    <property type="entry name" value="PQQ_rpt_dom"/>
</dbReference>
<dbReference type="AlphaFoldDB" id="A0A1H0F0Q8"/>
<dbReference type="Gene3D" id="2.130.10.10">
    <property type="entry name" value="YVTN repeat-like/Quinoprotein amine dehydrogenase"/>
    <property type="match status" value="1"/>
</dbReference>
<dbReference type="InterPro" id="IPR011044">
    <property type="entry name" value="Quino_amine_DH_bsu"/>
</dbReference>
<dbReference type="EMBL" id="FNIE01000006">
    <property type="protein sequence ID" value="SDN88171.1"/>
    <property type="molecule type" value="Genomic_DNA"/>
</dbReference>
<sequence length="640" mass="66723">MSQPPPPPGNPPQYGPSDGAVPPPAPGAPSPDQQHKQQQSPQHSQQPHPQQGPPPPPYPQPNPAPPAGGYGQPAPVPPPPGPAQPPAPGDNPYASPPPPGQNPYASAPTQAAFPPGQFPPGPPQAPPPPPGQAAAPGYGYPAPQGYGQPGYGQPQYGQTPPPPPGQYGYPQQAASPYGQQPPYGQAPYGAPGAPGGGRNNKMIVIVAAVVAAVLVVGGGVWFATKGGGDKPDPKPQADAGGTGGPTAKPTHNSALAFKYDKPADTVAQKDNLKDALGIWFTDKYVVKNQIGQVVGYDITTGAKAWSIPAPGGSECTAARDTYDNMTAIQYGADCDKVMAIDLAAGKELWTQELPSSGTVSSSTFDFTEMAISGDAVGVDWTEGSVAYKLSDHSVLWRSGDGDCEDDGYAGGKQFVGVVNCNFDTYKVQVIDPAKNGAAKWSWTAPTGTEVNAIVSTDPVVVLLGTESQTYTDVAVLDNGRLKSRISLGTDKYRIDDDGTEKQAVHNVLVDQDNVYLTLDSQSDSGGRVLSGIAAFGQADGKQKWVAKPTGNYDITGIAIQDGKVLALEPPDYEKQGRIVTLDPATGAISPYATLGSDAYDKLESGGGLHDYYVWHDDRLYQVTKTVYAGEKGQTYFICYG</sequence>
<feature type="region of interest" description="Disordered" evidence="1">
    <location>
        <begin position="224"/>
        <end position="252"/>
    </location>
</feature>
<evidence type="ECO:0000313" key="4">
    <source>
        <dbReference type="EMBL" id="SDN88171.1"/>
    </source>
</evidence>
<feature type="transmembrane region" description="Helical" evidence="2">
    <location>
        <begin position="202"/>
        <end position="223"/>
    </location>
</feature>
<evidence type="ECO:0000256" key="1">
    <source>
        <dbReference type="SAM" id="MobiDB-lite"/>
    </source>
</evidence>
<feature type="compositionally biased region" description="Pro residues" evidence="1">
    <location>
        <begin position="74"/>
        <end position="101"/>
    </location>
</feature>
<organism evidence="4 5">
    <name type="scientific">Actinacidiphila guanduensis</name>
    <dbReference type="NCBI Taxonomy" id="310781"/>
    <lineage>
        <taxon>Bacteria</taxon>
        <taxon>Bacillati</taxon>
        <taxon>Actinomycetota</taxon>
        <taxon>Actinomycetes</taxon>
        <taxon>Kitasatosporales</taxon>
        <taxon>Streptomycetaceae</taxon>
        <taxon>Actinacidiphila</taxon>
    </lineage>
</organism>
<keyword evidence="2" id="KW-0812">Transmembrane</keyword>
<feature type="compositionally biased region" description="Pro residues" evidence="1">
    <location>
        <begin position="50"/>
        <end position="66"/>
    </location>
</feature>
<gene>
    <name evidence="4" type="ORF">SAMN05216259_106108</name>
</gene>
<evidence type="ECO:0000256" key="2">
    <source>
        <dbReference type="SAM" id="Phobius"/>
    </source>
</evidence>
<feature type="domain" description="Pyrrolo-quinoline quinone repeat" evidence="3">
    <location>
        <begin position="336"/>
        <end position="588"/>
    </location>
</feature>
<keyword evidence="2" id="KW-1133">Transmembrane helix</keyword>
<dbReference type="PANTHER" id="PTHR34512:SF30">
    <property type="entry name" value="OUTER MEMBRANE PROTEIN ASSEMBLY FACTOR BAMB"/>
    <property type="match status" value="1"/>
</dbReference>
<proteinExistence type="predicted"/>
<dbReference type="Proteomes" id="UP000199341">
    <property type="component" value="Unassembled WGS sequence"/>
</dbReference>